<keyword evidence="6" id="KW-0975">Bacterial flagellum</keyword>
<evidence type="ECO:0000256" key="1">
    <source>
        <dbReference type="ARBA" id="ARBA00004365"/>
    </source>
</evidence>
<dbReference type="Pfam" id="PF22638">
    <property type="entry name" value="FlgK_D1"/>
    <property type="match status" value="1"/>
</dbReference>
<dbReference type="InterPro" id="IPR002371">
    <property type="entry name" value="FlgK"/>
</dbReference>
<evidence type="ECO:0000256" key="3">
    <source>
        <dbReference type="ARBA" id="ARBA00009677"/>
    </source>
</evidence>
<dbReference type="InterPro" id="IPR053927">
    <property type="entry name" value="FlgK_helical"/>
</dbReference>
<evidence type="ECO:0000256" key="2">
    <source>
        <dbReference type="ARBA" id="ARBA00004613"/>
    </source>
</evidence>
<dbReference type="EMBL" id="JAATOP010000002">
    <property type="protein sequence ID" value="NIY71377.1"/>
    <property type="molecule type" value="Genomic_DNA"/>
</dbReference>
<comment type="similarity">
    <text evidence="3">Belongs to the flagella basal body rod proteins family.</text>
</comment>
<dbReference type="PANTHER" id="PTHR30033:SF1">
    <property type="entry name" value="FLAGELLAR HOOK-ASSOCIATED PROTEIN 1"/>
    <property type="match status" value="1"/>
</dbReference>
<organism evidence="9 10">
    <name type="scientific">Marivivens donghaensis</name>
    <dbReference type="NCBI Taxonomy" id="1699413"/>
    <lineage>
        <taxon>Bacteria</taxon>
        <taxon>Pseudomonadati</taxon>
        <taxon>Pseudomonadota</taxon>
        <taxon>Alphaproteobacteria</taxon>
        <taxon>Rhodobacterales</taxon>
        <taxon>Paracoccaceae</taxon>
        <taxon>Marivivens group</taxon>
        <taxon>Marivivens</taxon>
    </lineage>
</organism>
<dbReference type="SUPFAM" id="SSF64518">
    <property type="entry name" value="Phase 1 flagellin"/>
    <property type="match status" value="1"/>
</dbReference>
<evidence type="ECO:0000259" key="7">
    <source>
        <dbReference type="Pfam" id="PF06429"/>
    </source>
</evidence>
<evidence type="ECO:0000256" key="6">
    <source>
        <dbReference type="ARBA" id="ARBA00023143"/>
    </source>
</evidence>
<proteinExistence type="inferred from homology"/>
<evidence type="ECO:0000259" key="8">
    <source>
        <dbReference type="Pfam" id="PF22638"/>
    </source>
</evidence>
<feature type="domain" description="Flagellar hook-associated protein FlgK helical" evidence="8">
    <location>
        <begin position="87"/>
        <end position="305"/>
    </location>
</feature>
<dbReference type="Pfam" id="PF06429">
    <property type="entry name" value="Flg_bbr_C"/>
    <property type="match status" value="1"/>
</dbReference>
<keyword evidence="9" id="KW-0969">Cilium</keyword>
<gene>
    <name evidence="9" type="primary">flgK</name>
    <name evidence="9" type="ORF">HCZ30_02890</name>
</gene>
<keyword evidence="10" id="KW-1185">Reference proteome</keyword>
<evidence type="ECO:0000313" key="9">
    <source>
        <dbReference type="EMBL" id="NIY71377.1"/>
    </source>
</evidence>
<protein>
    <recommendedName>
        <fullName evidence="4">Flagellar hook-associated protein 1</fullName>
    </recommendedName>
</protein>
<accession>A0ABX0VTN1</accession>
<evidence type="ECO:0000256" key="5">
    <source>
        <dbReference type="ARBA" id="ARBA00022525"/>
    </source>
</evidence>
<evidence type="ECO:0000256" key="4">
    <source>
        <dbReference type="ARBA" id="ARBA00016244"/>
    </source>
</evidence>
<comment type="subcellular location">
    <subcellularLocation>
        <location evidence="1">Bacterial flagellum</location>
    </subcellularLocation>
    <subcellularLocation>
        <location evidence="2">Secreted</location>
    </subcellularLocation>
</comment>
<dbReference type="PANTHER" id="PTHR30033">
    <property type="entry name" value="FLAGELLAR HOOK-ASSOCIATED PROTEIN 1"/>
    <property type="match status" value="1"/>
</dbReference>
<keyword evidence="5" id="KW-0964">Secreted</keyword>
<dbReference type="RefSeq" id="WP_167636270.1">
    <property type="nucleotide sequence ID" value="NZ_JAATOP010000002.1"/>
</dbReference>
<dbReference type="Proteomes" id="UP000709466">
    <property type="component" value="Unassembled WGS sequence"/>
</dbReference>
<name>A0ABX0VTN1_9RHOB</name>
<dbReference type="InterPro" id="IPR010930">
    <property type="entry name" value="Flg_bb/hook_C_dom"/>
</dbReference>
<reference evidence="9 10" key="1">
    <citation type="submission" date="2020-03" db="EMBL/GenBank/DDBJ databases">
        <title>Bacterial isolates of synthetic phycosphere.</title>
        <authorList>
            <person name="Fu H."/>
            <person name="Moran M.A."/>
        </authorList>
    </citation>
    <scope>NUCLEOTIDE SEQUENCE [LARGE SCALE GENOMIC DNA]</scope>
    <source>
        <strain evidence="9 10">HF1</strain>
    </source>
</reference>
<sequence length="467" mass="48279">MSLTHSLNNALSGITISAKRAEVSSGNIANAATPGYAKRDLAVASDVVRGGVRAAGVTRTVDEALLADRRSADTDAAGAQVSHEALKRLEMVIGGIDSETSISAKLADLETKFIAASADPSSELQIGAVVQSLSDLTATFHTQSAGIQALRSSADHAIGDAVERLNIALKQVEDLNGSITRAQSRGGDTTALQDQRQQVIDQIAEIVPIRQLSRDGGQVALMMPSGTSLLDGKAREVSFTKTSTIAADMTLASGALSGLTINERDIGSRLGDGALGTQLKMRDETLVQAQADLDALAADLIDRFAAADPSIATGQPSILTDNGGPLDPTDTIGLASRISVNNALSAEPWRLRDGIAAATAGPAGDNTQIDAWIEALDEPVSLAGSSPQSAAGLAADFITSASTARLRAEDTATFTVATQTALKEAELANGVDTDAEIQALLQIEKSYAANAKVIGIIDEMFARLLEI</sequence>
<dbReference type="NCBIfam" id="TIGR02492">
    <property type="entry name" value="flgK_ends"/>
    <property type="match status" value="1"/>
</dbReference>
<comment type="caution">
    <text evidence="9">The sequence shown here is derived from an EMBL/GenBank/DDBJ whole genome shotgun (WGS) entry which is preliminary data.</text>
</comment>
<feature type="domain" description="Flagellar basal-body/hook protein C-terminal" evidence="7">
    <location>
        <begin position="430"/>
        <end position="466"/>
    </location>
</feature>
<keyword evidence="9" id="KW-0282">Flagellum</keyword>
<evidence type="ECO:0000313" key="10">
    <source>
        <dbReference type="Proteomes" id="UP000709466"/>
    </source>
</evidence>
<keyword evidence="9" id="KW-0966">Cell projection</keyword>